<accession>A0A0P9ITB1</accession>
<dbReference type="GO" id="GO:0006412">
    <property type="term" value="P:translation"/>
    <property type="evidence" value="ECO:0007669"/>
    <property type="project" value="InterPro"/>
</dbReference>
<dbReference type="GO" id="GO:0003735">
    <property type="term" value="F:structural constituent of ribosome"/>
    <property type="evidence" value="ECO:0007669"/>
    <property type="project" value="InterPro"/>
</dbReference>
<evidence type="ECO:0008006" key="8">
    <source>
        <dbReference type="Google" id="ProtNLM"/>
    </source>
</evidence>
<gene>
    <name evidence="6" type="ORF">RHOBADRAFT_17815</name>
</gene>
<dbReference type="PANTHER" id="PTHR10965:SF0">
    <property type="entry name" value="LARGE RIBOSOMAL SUBUNIT PROTEIN EL38"/>
    <property type="match status" value="1"/>
</dbReference>
<dbReference type="Gene3D" id="3.30.720.90">
    <property type="match status" value="1"/>
</dbReference>
<organism evidence="6 7">
    <name type="scientific">Rhodotorula graminis (strain WP1)</name>
    <dbReference type="NCBI Taxonomy" id="578459"/>
    <lineage>
        <taxon>Eukaryota</taxon>
        <taxon>Fungi</taxon>
        <taxon>Dikarya</taxon>
        <taxon>Basidiomycota</taxon>
        <taxon>Pucciniomycotina</taxon>
        <taxon>Microbotryomycetes</taxon>
        <taxon>Sporidiobolales</taxon>
        <taxon>Sporidiobolaceae</taxon>
        <taxon>Rhodotorula</taxon>
    </lineage>
</organism>
<dbReference type="OrthoDB" id="10250488at2759"/>
<dbReference type="FunFam" id="3.30.720.90:FF:000001">
    <property type="entry name" value="60S ribosomal protein L38"/>
    <property type="match status" value="1"/>
</dbReference>
<keyword evidence="2 4" id="KW-0689">Ribosomal protein</keyword>
<dbReference type="Pfam" id="PF01781">
    <property type="entry name" value="Ribosomal_L38e"/>
    <property type="match status" value="1"/>
</dbReference>
<evidence type="ECO:0000313" key="7">
    <source>
        <dbReference type="Proteomes" id="UP000053890"/>
    </source>
</evidence>
<evidence type="ECO:0000256" key="4">
    <source>
        <dbReference type="RuleBase" id="RU003445"/>
    </source>
</evidence>
<feature type="region of interest" description="Disordered" evidence="5">
    <location>
        <begin position="66"/>
        <end position="89"/>
    </location>
</feature>
<dbReference type="STRING" id="578459.A0A0P9ITB1"/>
<comment type="similarity">
    <text evidence="1 4">Belongs to the eukaryotic ribosomal protein eL38 family.</text>
</comment>
<feature type="non-terminal residue" evidence="6">
    <location>
        <position position="1"/>
    </location>
</feature>
<evidence type="ECO:0000313" key="6">
    <source>
        <dbReference type="EMBL" id="KPV72625.1"/>
    </source>
</evidence>
<dbReference type="EMBL" id="KQ474086">
    <property type="protein sequence ID" value="KPV72625.1"/>
    <property type="molecule type" value="Genomic_DNA"/>
</dbReference>
<dbReference type="InterPro" id="IPR002675">
    <property type="entry name" value="Ribosomal_eL38"/>
</dbReference>
<dbReference type="Proteomes" id="UP000053890">
    <property type="component" value="Unassembled WGS sequence"/>
</dbReference>
<dbReference type="InterPro" id="IPR038464">
    <property type="entry name" value="Ribosomal_eL38_sf"/>
</dbReference>
<dbReference type="GO" id="GO:0022625">
    <property type="term" value="C:cytosolic large ribosomal subunit"/>
    <property type="evidence" value="ECO:0007669"/>
    <property type="project" value="TreeGrafter"/>
</dbReference>
<evidence type="ECO:0000256" key="3">
    <source>
        <dbReference type="ARBA" id="ARBA00023274"/>
    </source>
</evidence>
<evidence type="ECO:0000256" key="2">
    <source>
        <dbReference type="ARBA" id="ARBA00022980"/>
    </source>
</evidence>
<keyword evidence="7" id="KW-1185">Reference proteome</keyword>
<reference evidence="6 7" key="1">
    <citation type="journal article" date="2015" name="Front. Microbiol.">
        <title>Genome sequence of the plant growth promoting endophytic yeast Rhodotorula graminis WP1.</title>
        <authorList>
            <person name="Firrincieli A."/>
            <person name="Otillar R."/>
            <person name="Salamov A."/>
            <person name="Schmutz J."/>
            <person name="Khan Z."/>
            <person name="Redman R.S."/>
            <person name="Fleck N.D."/>
            <person name="Lindquist E."/>
            <person name="Grigoriev I.V."/>
            <person name="Doty S.L."/>
        </authorList>
    </citation>
    <scope>NUCLEOTIDE SEQUENCE [LARGE SCALE GENOMIC DNA]</scope>
    <source>
        <strain evidence="6 7">WP1</strain>
    </source>
</reference>
<dbReference type="GO" id="GO:0022618">
    <property type="term" value="P:protein-RNA complex assembly"/>
    <property type="evidence" value="ECO:0007669"/>
    <property type="project" value="TreeGrafter"/>
</dbReference>
<proteinExistence type="inferred from homology"/>
<sequence length="109" mass="12345">QPAEVKEIKTFLEYARRKDARQVTIKKSLARNGKVGATKTKFKLRCSKYLYTFQLADAEKAEKLRQSLPPSASRTPYLPRARGRRIDPLLPRTTALKVNDVDGASKAKK</sequence>
<dbReference type="GeneID" id="28972840"/>
<evidence type="ECO:0000256" key="5">
    <source>
        <dbReference type="SAM" id="MobiDB-lite"/>
    </source>
</evidence>
<dbReference type="PANTHER" id="PTHR10965">
    <property type="entry name" value="60S RIBOSOMAL PROTEIN L38"/>
    <property type="match status" value="1"/>
</dbReference>
<keyword evidence="3 4" id="KW-0687">Ribonucleoprotein</keyword>
<evidence type="ECO:0000256" key="1">
    <source>
        <dbReference type="ARBA" id="ARBA00007803"/>
    </source>
</evidence>
<dbReference type="RefSeq" id="XP_018268674.1">
    <property type="nucleotide sequence ID" value="XM_018412391.1"/>
</dbReference>
<dbReference type="AlphaFoldDB" id="A0A0P9ITB1"/>
<name>A0A0P9ITB1_RHOGW</name>
<protein>
    <recommendedName>
        <fullName evidence="8">Ribosomal protein L38e</fullName>
    </recommendedName>
</protein>